<protein>
    <submittedName>
        <fullName evidence="2">Lysophospholipase</fullName>
    </submittedName>
</protein>
<comment type="caution">
    <text evidence="2">The sequence shown here is derived from an EMBL/GenBank/DDBJ whole genome shotgun (WGS) entry which is preliminary data.</text>
</comment>
<keyword evidence="3" id="KW-1185">Reference proteome</keyword>
<sequence length="310" mass="34466">MSEIRTSAIWFDSANGKDRVAGYYYDVPDTTPRAVVQISHGMCEYIGRYQDFASFLVQNGFAVCGNDHLGHGATSDGGTDGFFSEENGWKYALEDLRTMNRLARERYPGGPVFLLGHSMGSFFARLYAVTYPETIDALLLSGTGGPNPAAGVGIFLTSVLAKWKGPRHRSSLINRMAFGTYLSRISNPNTPYDWITRDQEIVNSYAVDPKCTFIFTVSAFHDLMCVLAKVSTPEWAARFPKELPVMLFSGDMDPVGSYGKGVQKVYDLLCGAGVKDVSIKLYPGGRHEMLNETNRQEVYRDILNWCNTHL</sequence>
<reference evidence="2 3" key="1">
    <citation type="submission" date="2024-03" db="EMBL/GenBank/DDBJ databases">
        <title>Human intestinal bacterial collection.</title>
        <authorList>
            <person name="Pauvert C."/>
            <person name="Hitch T.C.A."/>
            <person name="Clavel T."/>
        </authorList>
    </citation>
    <scope>NUCLEOTIDE SEQUENCE [LARGE SCALE GENOMIC DNA]</scope>
    <source>
        <strain evidence="2 3">CLA-JM-H11</strain>
    </source>
</reference>
<organism evidence="2 3">
    <name type="scientific">Ruthenibacterium intestinale</name>
    <dbReference type="NCBI Taxonomy" id="3133163"/>
    <lineage>
        <taxon>Bacteria</taxon>
        <taxon>Bacillati</taxon>
        <taxon>Bacillota</taxon>
        <taxon>Clostridia</taxon>
        <taxon>Eubacteriales</taxon>
        <taxon>Oscillospiraceae</taxon>
        <taxon>Ruthenibacterium</taxon>
    </lineage>
</organism>
<dbReference type="Proteomes" id="UP001477672">
    <property type="component" value="Unassembled WGS sequence"/>
</dbReference>
<accession>A0ABV1GFA0</accession>
<dbReference type="Pfam" id="PF12146">
    <property type="entry name" value="Hydrolase_4"/>
    <property type="match status" value="1"/>
</dbReference>
<dbReference type="SUPFAM" id="SSF53474">
    <property type="entry name" value="alpha/beta-Hydrolases"/>
    <property type="match status" value="1"/>
</dbReference>
<dbReference type="Gene3D" id="3.40.50.1820">
    <property type="entry name" value="alpha/beta hydrolase"/>
    <property type="match status" value="1"/>
</dbReference>
<evidence type="ECO:0000313" key="3">
    <source>
        <dbReference type="Proteomes" id="UP001477672"/>
    </source>
</evidence>
<dbReference type="EMBL" id="JBBMFA010000092">
    <property type="protein sequence ID" value="MEQ2520536.1"/>
    <property type="molecule type" value="Genomic_DNA"/>
</dbReference>
<dbReference type="InterPro" id="IPR029058">
    <property type="entry name" value="AB_hydrolase_fold"/>
</dbReference>
<dbReference type="InterPro" id="IPR051044">
    <property type="entry name" value="MAG_DAG_Lipase"/>
</dbReference>
<dbReference type="InterPro" id="IPR022742">
    <property type="entry name" value="Hydrolase_4"/>
</dbReference>
<dbReference type="PANTHER" id="PTHR11614">
    <property type="entry name" value="PHOSPHOLIPASE-RELATED"/>
    <property type="match status" value="1"/>
</dbReference>
<feature type="domain" description="Serine aminopeptidase S33" evidence="1">
    <location>
        <begin position="31"/>
        <end position="294"/>
    </location>
</feature>
<name>A0ABV1GFA0_9FIRM</name>
<evidence type="ECO:0000259" key="1">
    <source>
        <dbReference type="Pfam" id="PF12146"/>
    </source>
</evidence>
<dbReference type="RefSeq" id="WP_349216047.1">
    <property type="nucleotide sequence ID" value="NZ_JBBMFA010000092.1"/>
</dbReference>
<proteinExistence type="predicted"/>
<gene>
    <name evidence="2" type="ORF">WMO24_08850</name>
</gene>
<evidence type="ECO:0000313" key="2">
    <source>
        <dbReference type="EMBL" id="MEQ2520536.1"/>
    </source>
</evidence>